<organism evidence="2 3">
    <name type="scientific">Desulfonema magnum</name>
    <dbReference type="NCBI Taxonomy" id="45655"/>
    <lineage>
        <taxon>Bacteria</taxon>
        <taxon>Pseudomonadati</taxon>
        <taxon>Thermodesulfobacteriota</taxon>
        <taxon>Desulfobacteria</taxon>
        <taxon>Desulfobacterales</taxon>
        <taxon>Desulfococcaceae</taxon>
        <taxon>Desulfonema</taxon>
    </lineage>
</organism>
<evidence type="ECO:0000256" key="1">
    <source>
        <dbReference type="SAM" id="Phobius"/>
    </source>
</evidence>
<dbReference type="AlphaFoldDB" id="A0A975BT61"/>
<keyword evidence="3" id="KW-1185">Reference proteome</keyword>
<evidence type="ECO:0000313" key="2">
    <source>
        <dbReference type="EMBL" id="QTA91147.1"/>
    </source>
</evidence>
<gene>
    <name evidence="2" type="ORF">dnm_072120</name>
</gene>
<proteinExistence type="predicted"/>
<feature type="transmembrane region" description="Helical" evidence="1">
    <location>
        <begin position="7"/>
        <end position="28"/>
    </location>
</feature>
<keyword evidence="1" id="KW-0472">Membrane</keyword>
<name>A0A975BT61_9BACT</name>
<dbReference type="EMBL" id="CP061800">
    <property type="protein sequence ID" value="QTA91147.1"/>
    <property type="molecule type" value="Genomic_DNA"/>
</dbReference>
<sequence length="52" mass="5416">MSISRKLGTLVTFGVPAIIGGGIVYALFNGDYTAVATFEIFLLFAAGGFISK</sequence>
<dbReference type="KEGG" id="dmm:dnm_072120"/>
<feature type="transmembrane region" description="Helical" evidence="1">
    <location>
        <begin position="34"/>
        <end position="51"/>
    </location>
</feature>
<evidence type="ECO:0000313" key="3">
    <source>
        <dbReference type="Proteomes" id="UP000663722"/>
    </source>
</evidence>
<protein>
    <submittedName>
        <fullName evidence="2">Uncharacterized protein</fullName>
    </submittedName>
</protein>
<keyword evidence="1" id="KW-1133">Transmembrane helix</keyword>
<keyword evidence="1" id="KW-0812">Transmembrane</keyword>
<accession>A0A975BT61</accession>
<reference evidence="2" key="1">
    <citation type="journal article" date="2021" name="Microb. Physiol.">
        <title>Proteogenomic Insights into the Physiology of Marine, Sulfate-Reducing, Filamentous Desulfonema limicola and Desulfonema magnum.</title>
        <authorList>
            <person name="Schnaars V."/>
            <person name="Wohlbrand L."/>
            <person name="Scheve S."/>
            <person name="Hinrichs C."/>
            <person name="Reinhardt R."/>
            <person name="Rabus R."/>
        </authorList>
    </citation>
    <scope>NUCLEOTIDE SEQUENCE</scope>
    <source>
        <strain evidence="2">4be13</strain>
    </source>
</reference>
<dbReference type="RefSeq" id="WP_207679043.1">
    <property type="nucleotide sequence ID" value="NZ_CP061800.1"/>
</dbReference>
<dbReference type="Proteomes" id="UP000663722">
    <property type="component" value="Chromosome"/>
</dbReference>